<dbReference type="Proteomes" id="UP000053528">
    <property type="component" value="Unassembled WGS sequence"/>
</dbReference>
<dbReference type="GO" id="GO:0140359">
    <property type="term" value="F:ABC-type transporter activity"/>
    <property type="evidence" value="ECO:0007669"/>
    <property type="project" value="InterPro"/>
</dbReference>
<name>A0A095ZMM4_9MICC</name>
<dbReference type="PRINTS" id="PR00164">
    <property type="entry name" value="ABC2TRNSPORT"/>
</dbReference>
<keyword evidence="3 10" id="KW-0813">Transport</keyword>
<dbReference type="GO" id="GO:0043190">
    <property type="term" value="C:ATP-binding cassette (ABC) transporter complex"/>
    <property type="evidence" value="ECO:0007669"/>
    <property type="project" value="InterPro"/>
</dbReference>
<keyword evidence="9" id="KW-0046">Antibiotic resistance</keyword>
<dbReference type="InterPro" id="IPR047817">
    <property type="entry name" value="ABC2_TM_bact-type"/>
</dbReference>
<keyword evidence="5" id="KW-0997">Cell inner membrane</keyword>
<comment type="subcellular location">
    <subcellularLocation>
        <location evidence="1">Cell inner membrane</location>
        <topology evidence="1">Multi-pass membrane protein</topology>
    </subcellularLocation>
    <subcellularLocation>
        <location evidence="10">Cell membrane</location>
        <topology evidence="10">Multi-pass membrane protein</topology>
    </subcellularLocation>
</comment>
<feature type="transmembrane region" description="Helical" evidence="10">
    <location>
        <begin position="161"/>
        <end position="182"/>
    </location>
</feature>
<evidence type="ECO:0000256" key="7">
    <source>
        <dbReference type="ARBA" id="ARBA00022989"/>
    </source>
</evidence>
<evidence type="ECO:0000256" key="6">
    <source>
        <dbReference type="ARBA" id="ARBA00022692"/>
    </source>
</evidence>
<evidence type="ECO:0000256" key="8">
    <source>
        <dbReference type="ARBA" id="ARBA00023136"/>
    </source>
</evidence>
<comment type="similarity">
    <text evidence="2 10">Belongs to the ABC-2 integral membrane protein family.</text>
</comment>
<dbReference type="PANTHER" id="PTHR30413:SF8">
    <property type="entry name" value="TRANSPORT PERMEASE PROTEIN"/>
    <property type="match status" value="1"/>
</dbReference>
<evidence type="ECO:0000256" key="2">
    <source>
        <dbReference type="ARBA" id="ARBA00007783"/>
    </source>
</evidence>
<dbReference type="EMBL" id="JRNH01000025">
    <property type="protein sequence ID" value="KGF19807.1"/>
    <property type="molecule type" value="Genomic_DNA"/>
</dbReference>
<protein>
    <recommendedName>
        <fullName evidence="10">Transport permease protein</fullName>
    </recommendedName>
</protein>
<dbReference type="RefSeq" id="WP_035757182.1">
    <property type="nucleotide sequence ID" value="NZ_JRNH01000025.1"/>
</dbReference>
<dbReference type="InterPro" id="IPR013525">
    <property type="entry name" value="ABC2_TM"/>
</dbReference>
<keyword evidence="4 10" id="KW-1003">Cell membrane</keyword>
<evidence type="ECO:0000256" key="5">
    <source>
        <dbReference type="ARBA" id="ARBA00022519"/>
    </source>
</evidence>
<feature type="transmembrane region" description="Helical" evidence="10">
    <location>
        <begin position="252"/>
        <end position="273"/>
    </location>
</feature>
<dbReference type="PROSITE" id="PS51012">
    <property type="entry name" value="ABC_TM2"/>
    <property type="match status" value="1"/>
</dbReference>
<reference evidence="12 13" key="1">
    <citation type="submission" date="2014-07" db="EMBL/GenBank/DDBJ databases">
        <authorList>
            <person name="McCorrison J."/>
            <person name="Sanka R."/>
            <person name="Torralba M."/>
            <person name="Gillis M."/>
            <person name="Haft D.H."/>
            <person name="Methe B."/>
            <person name="Sutton G."/>
            <person name="Nelson K.E."/>
        </authorList>
    </citation>
    <scope>NUCLEOTIDE SEQUENCE [LARGE SCALE GENOMIC DNA]</scope>
    <source>
        <strain evidence="12 13">DNF00011</strain>
    </source>
</reference>
<accession>A0A095ZMM4</accession>
<dbReference type="GO" id="GO:0046677">
    <property type="term" value="P:response to antibiotic"/>
    <property type="evidence" value="ECO:0007669"/>
    <property type="project" value="UniProtKB-KW"/>
</dbReference>
<evidence type="ECO:0000313" key="12">
    <source>
        <dbReference type="EMBL" id="KGF19807.1"/>
    </source>
</evidence>
<feature type="transmembrane region" description="Helical" evidence="10">
    <location>
        <begin position="81"/>
        <end position="98"/>
    </location>
</feature>
<gene>
    <name evidence="12" type="ORF">HMPREF2128_08555</name>
</gene>
<dbReference type="GO" id="GO:0015920">
    <property type="term" value="P:lipopolysaccharide transport"/>
    <property type="evidence" value="ECO:0007669"/>
    <property type="project" value="TreeGrafter"/>
</dbReference>
<dbReference type="InterPro" id="IPR000412">
    <property type="entry name" value="ABC_2_transport"/>
</dbReference>
<evidence type="ECO:0000313" key="13">
    <source>
        <dbReference type="Proteomes" id="UP000053528"/>
    </source>
</evidence>
<keyword evidence="8 10" id="KW-0472">Membrane</keyword>
<comment type="caution">
    <text evidence="12">The sequence shown here is derived from an EMBL/GenBank/DDBJ whole genome shotgun (WGS) entry which is preliminary data.</text>
</comment>
<proteinExistence type="inferred from homology"/>
<sequence length="283" mass="32117">MDIPALAQSHGLSRVGARPGLFAYYRETWRRRRFAIVFAQSKIRARNSQNRLGVFWEILKPTFNALMYGFIFGVLQGDRRPPGFAAFVVIGVFLIEFFSKSMSDGARSITGNRALVQSLAFPRATLPFSIVIQQILTQIPMLGVMFIYVMALGYWPRWQWLLIIPLFALYAIFNTGVAFLFARLTVHTHDLTQLLPVVNRFFFFTSGVLFSVENILAQWPAVITVYDFHPIYQVLTIARGLVLGGSHTFDPMAWAVVAGWAVGLFVIGTVFFWRAEELYGRVS</sequence>
<evidence type="ECO:0000256" key="4">
    <source>
        <dbReference type="ARBA" id="ARBA00022475"/>
    </source>
</evidence>
<feature type="transmembrane region" description="Helical" evidence="10">
    <location>
        <begin position="135"/>
        <end position="155"/>
    </location>
</feature>
<evidence type="ECO:0000256" key="9">
    <source>
        <dbReference type="ARBA" id="ARBA00023251"/>
    </source>
</evidence>
<evidence type="ECO:0000259" key="11">
    <source>
        <dbReference type="PROSITE" id="PS51012"/>
    </source>
</evidence>
<evidence type="ECO:0000256" key="1">
    <source>
        <dbReference type="ARBA" id="ARBA00004429"/>
    </source>
</evidence>
<keyword evidence="6 10" id="KW-0812">Transmembrane</keyword>
<dbReference type="AlphaFoldDB" id="A0A095ZMM4"/>
<feature type="domain" description="ABC transmembrane type-2" evidence="11">
    <location>
        <begin position="52"/>
        <end position="275"/>
    </location>
</feature>
<organism evidence="12 13">
    <name type="scientific">Pseudoglutamicibacter albus DNF00011</name>
    <dbReference type="NCBI Taxonomy" id="1401063"/>
    <lineage>
        <taxon>Bacteria</taxon>
        <taxon>Bacillati</taxon>
        <taxon>Actinomycetota</taxon>
        <taxon>Actinomycetes</taxon>
        <taxon>Micrococcales</taxon>
        <taxon>Micrococcaceae</taxon>
        <taxon>Pseudoglutamicibacter</taxon>
    </lineage>
</organism>
<feature type="transmembrane region" description="Helical" evidence="10">
    <location>
        <begin position="194"/>
        <end position="212"/>
    </location>
</feature>
<evidence type="ECO:0000256" key="3">
    <source>
        <dbReference type="ARBA" id="ARBA00022448"/>
    </source>
</evidence>
<evidence type="ECO:0000256" key="10">
    <source>
        <dbReference type="RuleBase" id="RU361157"/>
    </source>
</evidence>
<dbReference type="PANTHER" id="PTHR30413">
    <property type="entry name" value="INNER MEMBRANE TRANSPORT PERMEASE"/>
    <property type="match status" value="1"/>
</dbReference>
<dbReference type="Pfam" id="PF01061">
    <property type="entry name" value="ABC2_membrane"/>
    <property type="match status" value="1"/>
</dbReference>
<feature type="transmembrane region" description="Helical" evidence="10">
    <location>
        <begin position="54"/>
        <end position="75"/>
    </location>
</feature>
<keyword evidence="7 10" id="KW-1133">Transmembrane helix</keyword>